<comment type="caution">
    <text evidence="1">The sequence shown here is derived from an EMBL/GenBank/DDBJ whole genome shotgun (WGS) entry which is preliminary data.</text>
</comment>
<dbReference type="EMBL" id="BPWL01000010">
    <property type="protein sequence ID" value="GJJ14823.1"/>
    <property type="molecule type" value="Genomic_DNA"/>
</dbReference>
<name>A0AAV5AMT2_9AGAM</name>
<evidence type="ECO:0000313" key="1">
    <source>
        <dbReference type="EMBL" id="GJJ14823.1"/>
    </source>
</evidence>
<organism evidence="1 2">
    <name type="scientific">Clathrus columnatus</name>
    <dbReference type="NCBI Taxonomy" id="1419009"/>
    <lineage>
        <taxon>Eukaryota</taxon>
        <taxon>Fungi</taxon>
        <taxon>Dikarya</taxon>
        <taxon>Basidiomycota</taxon>
        <taxon>Agaricomycotina</taxon>
        <taxon>Agaricomycetes</taxon>
        <taxon>Phallomycetidae</taxon>
        <taxon>Phallales</taxon>
        <taxon>Clathraceae</taxon>
        <taxon>Clathrus</taxon>
    </lineage>
</organism>
<dbReference type="AlphaFoldDB" id="A0AAV5AMT2"/>
<accession>A0AAV5AMT2</accession>
<dbReference type="Proteomes" id="UP001050691">
    <property type="component" value="Unassembled WGS sequence"/>
</dbReference>
<reference evidence="1" key="1">
    <citation type="submission" date="2021-10" db="EMBL/GenBank/DDBJ databases">
        <title>De novo Genome Assembly of Clathrus columnatus (Basidiomycota, Fungi) Using Illumina and Nanopore Sequence Data.</title>
        <authorList>
            <person name="Ogiso-Tanaka E."/>
            <person name="Itagaki H."/>
            <person name="Hosoya T."/>
            <person name="Hosaka K."/>
        </authorList>
    </citation>
    <scope>NUCLEOTIDE SEQUENCE</scope>
    <source>
        <strain evidence="1">MO-923</strain>
    </source>
</reference>
<gene>
    <name evidence="1" type="ORF">Clacol_009091</name>
</gene>
<keyword evidence="2" id="KW-1185">Reference proteome</keyword>
<protein>
    <submittedName>
        <fullName evidence="1">Uncharacterized protein</fullName>
    </submittedName>
</protein>
<proteinExistence type="predicted"/>
<evidence type="ECO:0000313" key="2">
    <source>
        <dbReference type="Proteomes" id="UP001050691"/>
    </source>
</evidence>
<sequence>MTLLCRLTFSISEFYPKYLTAKIFSADATEANVFTHELQILLRGVEREVGRPAQPPLLILAITLRSFLGTMPSCTYLNRFHLGLHGLHYCFLTCPFRTDVDAFRASAPTGKLGVHIVKPIVAGTIEALQRLQSYDIIHTEILFLGPSPAQTEAIITRDPALYNGVCTVNGIKYPTLETQPLQSVLSWDASAFYAETIQVVLSGLGTGLWLHFIALTRGFAINIFMWPYVRTVTDRSVVTLFAVTGETLSKDIIDQSPVRDKFFDPEGILIHSKENIYPPQPIIKRLRELCKDNLTEIQINAAAKFINDRLWLDPLPIS</sequence>